<dbReference type="OrthoDB" id="522001at2759"/>
<comment type="caution">
    <text evidence="1">The sequence shown here is derived from an EMBL/GenBank/DDBJ whole genome shotgun (WGS) entry which is preliminary data.</text>
</comment>
<name>A0A2J8AIB1_9CHLO</name>
<protein>
    <submittedName>
        <fullName evidence="1">Uncharacterized protein</fullName>
    </submittedName>
</protein>
<reference evidence="1 2" key="1">
    <citation type="journal article" date="2017" name="Mol. Biol. Evol.">
        <title>The 4-celled Tetrabaena socialis nuclear genome reveals the essential components for genetic control of cell number at the origin of multicellularity in the volvocine lineage.</title>
        <authorList>
            <person name="Featherston J."/>
            <person name="Arakaki Y."/>
            <person name="Hanschen E.R."/>
            <person name="Ferris P.J."/>
            <person name="Michod R.E."/>
            <person name="Olson B.J.S.C."/>
            <person name="Nozaki H."/>
            <person name="Durand P.M."/>
        </authorList>
    </citation>
    <scope>NUCLEOTIDE SEQUENCE [LARGE SCALE GENOMIC DNA]</scope>
    <source>
        <strain evidence="1 2">NIES-571</strain>
    </source>
</reference>
<dbReference type="AlphaFoldDB" id="A0A2J8AIB1"/>
<dbReference type="EMBL" id="PGGS01000012">
    <property type="protein sequence ID" value="PNH12252.1"/>
    <property type="molecule type" value="Genomic_DNA"/>
</dbReference>
<dbReference type="Proteomes" id="UP000236333">
    <property type="component" value="Unassembled WGS sequence"/>
</dbReference>
<gene>
    <name evidence="1" type="ORF">TSOC_000846</name>
</gene>
<sequence>MAEATGETGEEEYNNESQCLILEADGAGSTIRPVTFSRSVPNVHARAAELLGLPESERVRAFHFPMFEKALGWSVHMYLDLDAIKHKMDHNTNATQLWLVANLPNEPPEVQPDSIHGPVLLTAENCKDEEYVQLSEAEWQVLVAKCKEVQPNAQFLPMEHVATPTGDTPTAE</sequence>
<organism evidence="1 2">
    <name type="scientific">Tetrabaena socialis</name>
    <dbReference type="NCBI Taxonomy" id="47790"/>
    <lineage>
        <taxon>Eukaryota</taxon>
        <taxon>Viridiplantae</taxon>
        <taxon>Chlorophyta</taxon>
        <taxon>core chlorophytes</taxon>
        <taxon>Chlorophyceae</taxon>
        <taxon>CS clade</taxon>
        <taxon>Chlamydomonadales</taxon>
        <taxon>Tetrabaenaceae</taxon>
        <taxon>Tetrabaena</taxon>
    </lineage>
</organism>
<proteinExistence type="predicted"/>
<accession>A0A2J8AIB1</accession>
<evidence type="ECO:0000313" key="1">
    <source>
        <dbReference type="EMBL" id="PNH12252.1"/>
    </source>
</evidence>
<evidence type="ECO:0000313" key="2">
    <source>
        <dbReference type="Proteomes" id="UP000236333"/>
    </source>
</evidence>
<keyword evidence="2" id="KW-1185">Reference proteome</keyword>